<feature type="compositionally biased region" description="Low complexity" evidence="6">
    <location>
        <begin position="1099"/>
        <end position="1109"/>
    </location>
</feature>
<keyword evidence="2 5" id="KW-0645">Protease</keyword>
<organism evidence="13 14">
    <name type="scientific">Apatococcus lobatus</name>
    <dbReference type="NCBI Taxonomy" id="904363"/>
    <lineage>
        <taxon>Eukaryota</taxon>
        <taxon>Viridiplantae</taxon>
        <taxon>Chlorophyta</taxon>
        <taxon>core chlorophytes</taxon>
        <taxon>Trebouxiophyceae</taxon>
        <taxon>Chlorellales</taxon>
        <taxon>Chlorellaceae</taxon>
        <taxon>Apatococcus</taxon>
    </lineage>
</organism>
<feature type="signal peptide" evidence="8">
    <location>
        <begin position="1"/>
        <end position="18"/>
    </location>
</feature>
<reference evidence="13 14" key="1">
    <citation type="journal article" date="2024" name="Nat. Commun.">
        <title>Phylogenomics reveals the evolutionary origins of lichenization in chlorophyte algae.</title>
        <authorList>
            <person name="Puginier C."/>
            <person name="Libourel C."/>
            <person name="Otte J."/>
            <person name="Skaloud P."/>
            <person name="Haon M."/>
            <person name="Grisel S."/>
            <person name="Petersen M."/>
            <person name="Berrin J.G."/>
            <person name="Delaux P.M."/>
            <person name="Dal Grande F."/>
            <person name="Keller J."/>
        </authorList>
    </citation>
    <scope>NUCLEOTIDE SEQUENCE [LARGE SCALE GENOMIC DNA]</scope>
    <source>
        <strain evidence="13 14">SAG 2145</strain>
    </source>
</reference>
<feature type="region of interest" description="Disordered" evidence="6">
    <location>
        <begin position="1048"/>
        <end position="1233"/>
    </location>
</feature>
<feature type="domain" description="Peptidase S8/S53" evidence="9">
    <location>
        <begin position="249"/>
        <end position="500"/>
    </location>
</feature>
<evidence type="ECO:0000256" key="8">
    <source>
        <dbReference type="SAM" id="SignalP"/>
    </source>
</evidence>
<dbReference type="EMBL" id="JALJOS010000066">
    <property type="protein sequence ID" value="KAK9817509.1"/>
    <property type="molecule type" value="Genomic_DNA"/>
</dbReference>
<dbReference type="GO" id="GO:0006508">
    <property type="term" value="P:proteolysis"/>
    <property type="evidence" value="ECO:0007669"/>
    <property type="project" value="UniProtKB-KW"/>
</dbReference>
<dbReference type="SUPFAM" id="SSF52743">
    <property type="entry name" value="Subtilisin-like"/>
    <property type="match status" value="1"/>
</dbReference>
<keyword evidence="7" id="KW-0812">Transmembrane</keyword>
<evidence type="ECO:0008006" key="15">
    <source>
        <dbReference type="Google" id="ProtNLM"/>
    </source>
</evidence>
<feature type="region of interest" description="Disordered" evidence="6">
    <location>
        <begin position="40"/>
        <end position="70"/>
    </location>
</feature>
<dbReference type="InterPro" id="IPR022398">
    <property type="entry name" value="Peptidase_S8_His-AS"/>
</dbReference>
<name>A0AAW1Q639_9CHLO</name>
<feature type="domain" description="MBTPS1 fourth" evidence="11">
    <location>
        <begin position="658"/>
        <end position="929"/>
    </location>
</feature>
<keyword evidence="7" id="KW-0472">Membrane</keyword>
<dbReference type="InterPro" id="IPR055143">
    <property type="entry name" value="MBTP1_N"/>
</dbReference>
<sequence length="1335" mass="143246">MRPDFGTLLLALLPLVCAAAPDLQSATQFCPLSEAPGRPASATQQFSASDQRALAAPASNSQQPNSLTSEPVPDTFIVRFKEYKPAAEHLAAWISVSSLSDWSWVPRDNAAAGFPTDFGLLSGSSLSFEALKAAVVPLDFVKDVHWEQRLTRSLAWESESELSSEPEESGRQNHPHGSPTPCDTSNSTHNPSVTTHKRPGRLCTKPSLGLGDDLDSQEYMQHQRRLHLQRSSITSIFGADQLWAEGFRGQGVRMGVFDTGIRSDHPHVKNIRHRTNWTHEPTLDDGLGHGTFVAGVIGGSDSACPGFAPEVELHTFRVFTNDQVSYTSWFLDAFNYAVATGMHVVNLSIGGPDYLDQPFVEKVWEITSNGIFMVSAIGNDGPLYGTLNNPADQNDVIGVGGIDYDDHIASFSSRGMSTWEVPRGYGRVKPDIVAYGRDVMGSRIQAGCRSLSGTSVASPVVAGAVCLLSSVVPEPRRWQVLNPASMKQALVESAIRIDGPHMYEQGQGKLNIIGAKNILQKYQPRASIVPAKLDFTECPYAWPFCRQPIYANAMPLMFNATVLNGMGLIGHFSQEPRFIPTNEAGSLLDVRFDRSDVLWPWSGFLAFYIRVAPEAASYTGIALGTISFAISSPPARGETAPRTSSVSMQIKLQIIATPPRERRLLWDQFHSLRYPPAYIPRDSLDVRNDILDWHGDHPHTNYHDTYNSLRDAGYYLEVLGSPLTCFNASQYGALLMIDLEEEYYSEEIAKLQRDIRVDGLGLVVFGEWYNVDTMAKMKFFDDNTRSWWTPVTGGANVPAMNDLLAPYGIAFGDAILEGQVGLDSEKLYYASGANIVRFPARGHVHGFYLADKATSGIARVSSRMSGNVAGQHALLGLTPMGRGHIAVYGDSNCLDSSHVRSACPGLLLKLIAYAAEGILDAKLASEESRLTEPLGSETMLLPERRMDIDLTPYSSVLSNPGPVCYPNAPLDFQVTRVPHRGIAEVYGAGASLAGREEIAAMAAEVAEQDPGQQVAAAQAGTEAQAVDPQPAATVLPASTEGNVATDATAAAQQAAADGGTSGQQVAEAAGTDPAAGVQTAVTQADKQSLPGNVQPQGETADGAAADTAAQQSQGEVLPVEDFTSKTRQDNTQQAVGEASDEHADSTLQAVEAQQQATVQKQDEIAQAAPNPAATSPSNISSGNPKTAQAADGHYPPGFREPMPSESPPPATGEPSPSTMGSDTGGLPFTQDWSGTGVRILGEVPRSMQQEGLDFSEKVSQSGQRPHWLGDRVQVSQVFAVAGVIGILGLWSLSRRRKASAADAGASVLPMSSGQEQASSLLRARPNRALLLPQAH</sequence>
<feature type="region of interest" description="Disordered" evidence="6">
    <location>
        <begin position="157"/>
        <end position="209"/>
    </location>
</feature>
<dbReference type="InterPro" id="IPR057060">
    <property type="entry name" value="MBTPS1_3rd"/>
</dbReference>
<feature type="active site" description="Charge relay system" evidence="5">
    <location>
        <position position="289"/>
    </location>
</feature>
<evidence type="ECO:0000256" key="7">
    <source>
        <dbReference type="SAM" id="Phobius"/>
    </source>
</evidence>
<keyword evidence="14" id="KW-1185">Reference proteome</keyword>
<feature type="transmembrane region" description="Helical" evidence="7">
    <location>
        <begin position="1274"/>
        <end position="1292"/>
    </location>
</feature>
<dbReference type="PROSITE" id="PS00138">
    <property type="entry name" value="SUBTILASE_SER"/>
    <property type="match status" value="1"/>
</dbReference>
<protein>
    <recommendedName>
        <fullName evidence="15">Peptidase S8/S53 domain-containing protein</fullName>
    </recommendedName>
</protein>
<dbReference type="Pfam" id="PF23094">
    <property type="entry name" value="MBTPS1_3rd"/>
    <property type="match status" value="1"/>
</dbReference>
<evidence type="ECO:0000259" key="9">
    <source>
        <dbReference type="Pfam" id="PF00082"/>
    </source>
</evidence>
<dbReference type="InterPro" id="IPR023828">
    <property type="entry name" value="Peptidase_S8_Ser-AS"/>
</dbReference>
<evidence type="ECO:0000313" key="13">
    <source>
        <dbReference type="EMBL" id="KAK9817509.1"/>
    </source>
</evidence>
<dbReference type="Pfam" id="PF23001">
    <property type="entry name" value="MBTP1_N"/>
    <property type="match status" value="1"/>
</dbReference>
<dbReference type="Proteomes" id="UP001438707">
    <property type="component" value="Unassembled WGS sequence"/>
</dbReference>
<dbReference type="PANTHER" id="PTHR43806">
    <property type="entry name" value="PEPTIDASE S8"/>
    <property type="match status" value="1"/>
</dbReference>
<feature type="compositionally biased region" description="Low complexity" evidence="6">
    <location>
        <begin position="1048"/>
        <end position="1057"/>
    </location>
</feature>
<dbReference type="GO" id="GO:0004252">
    <property type="term" value="F:serine-type endopeptidase activity"/>
    <property type="evidence" value="ECO:0007669"/>
    <property type="project" value="UniProtKB-UniRule"/>
</dbReference>
<feature type="active site" description="Charge relay system" evidence="5">
    <location>
        <position position="258"/>
    </location>
</feature>
<dbReference type="InterPro" id="IPR050131">
    <property type="entry name" value="Peptidase_S8_subtilisin-like"/>
</dbReference>
<feature type="compositionally biased region" description="Polar residues" evidence="6">
    <location>
        <begin position="1079"/>
        <end position="1097"/>
    </location>
</feature>
<feature type="compositionally biased region" description="Acidic residues" evidence="6">
    <location>
        <begin position="158"/>
        <end position="167"/>
    </location>
</feature>
<comment type="similarity">
    <text evidence="1 5">Belongs to the peptidase S8 family.</text>
</comment>
<keyword evidence="4 5" id="KW-0720">Serine protease</keyword>
<proteinExistence type="inferred from homology"/>
<dbReference type="PRINTS" id="PR00723">
    <property type="entry name" value="SUBTILISIN"/>
</dbReference>
<dbReference type="PROSITE" id="PS00137">
    <property type="entry name" value="SUBTILASE_HIS"/>
    <property type="match status" value="1"/>
</dbReference>
<comment type="caution">
    <text evidence="13">The sequence shown here is derived from an EMBL/GenBank/DDBJ whole genome shotgun (WGS) entry which is preliminary data.</text>
</comment>
<feature type="compositionally biased region" description="Polar residues" evidence="6">
    <location>
        <begin position="58"/>
        <end position="69"/>
    </location>
</feature>
<gene>
    <name evidence="13" type="ORF">WJX74_000788</name>
</gene>
<feature type="domain" description="Membrane-bound transcription factor site-1 protease-like N-terminal" evidence="10">
    <location>
        <begin position="72"/>
        <end position="144"/>
    </location>
</feature>
<keyword evidence="8" id="KW-0732">Signal</keyword>
<evidence type="ECO:0000259" key="12">
    <source>
        <dbReference type="Pfam" id="PF23094"/>
    </source>
</evidence>
<dbReference type="Pfam" id="PF23090">
    <property type="entry name" value="MBTPS1_4th"/>
    <property type="match status" value="1"/>
</dbReference>
<feature type="domain" description="MBTPS1 third" evidence="12">
    <location>
        <begin position="529"/>
        <end position="657"/>
    </location>
</feature>
<feature type="compositionally biased region" description="Polar residues" evidence="6">
    <location>
        <begin position="41"/>
        <end position="50"/>
    </location>
</feature>
<feature type="chain" id="PRO_5043519869" description="Peptidase S8/S53 domain-containing protein" evidence="8">
    <location>
        <begin position="19"/>
        <end position="1335"/>
    </location>
</feature>
<evidence type="ECO:0000256" key="5">
    <source>
        <dbReference type="PROSITE-ProRule" id="PRU01240"/>
    </source>
</evidence>
<evidence type="ECO:0000259" key="10">
    <source>
        <dbReference type="Pfam" id="PF23001"/>
    </source>
</evidence>
<dbReference type="Pfam" id="PF00082">
    <property type="entry name" value="Peptidase_S8"/>
    <property type="match status" value="1"/>
</dbReference>
<evidence type="ECO:0000259" key="11">
    <source>
        <dbReference type="Pfam" id="PF23090"/>
    </source>
</evidence>
<dbReference type="PROSITE" id="PS51892">
    <property type="entry name" value="SUBTILASE"/>
    <property type="match status" value="1"/>
</dbReference>
<dbReference type="InterPro" id="IPR000209">
    <property type="entry name" value="Peptidase_S8/S53_dom"/>
</dbReference>
<keyword evidence="3 5" id="KW-0378">Hydrolase</keyword>
<dbReference type="PANTHER" id="PTHR43806:SF7">
    <property type="entry name" value="MEMBRANE-BOUND TRANSCRIPTION FACTOR SITE-1 PROTEASE"/>
    <property type="match status" value="1"/>
</dbReference>
<dbReference type="InterPro" id="IPR015500">
    <property type="entry name" value="Peptidase_S8_subtilisin-rel"/>
</dbReference>
<evidence type="ECO:0000256" key="2">
    <source>
        <dbReference type="ARBA" id="ARBA00022670"/>
    </source>
</evidence>
<evidence type="ECO:0000256" key="3">
    <source>
        <dbReference type="ARBA" id="ARBA00022801"/>
    </source>
</evidence>
<feature type="active site" description="Charge relay system" evidence="5">
    <location>
        <position position="455"/>
    </location>
</feature>
<accession>A0AAW1Q639</accession>
<dbReference type="Gene3D" id="3.40.50.200">
    <property type="entry name" value="Peptidase S8/S53 domain"/>
    <property type="match status" value="1"/>
</dbReference>
<dbReference type="InterPro" id="IPR036852">
    <property type="entry name" value="Peptidase_S8/S53_dom_sf"/>
</dbReference>
<keyword evidence="7" id="KW-1133">Transmembrane helix</keyword>
<dbReference type="GO" id="GO:0005794">
    <property type="term" value="C:Golgi apparatus"/>
    <property type="evidence" value="ECO:0007669"/>
    <property type="project" value="TreeGrafter"/>
</dbReference>
<evidence type="ECO:0000256" key="1">
    <source>
        <dbReference type="ARBA" id="ARBA00011073"/>
    </source>
</evidence>
<evidence type="ECO:0000313" key="14">
    <source>
        <dbReference type="Proteomes" id="UP001438707"/>
    </source>
</evidence>
<dbReference type="InterPro" id="IPR057032">
    <property type="entry name" value="MBTPS1_4th"/>
</dbReference>
<evidence type="ECO:0000256" key="6">
    <source>
        <dbReference type="SAM" id="MobiDB-lite"/>
    </source>
</evidence>
<feature type="compositionally biased region" description="Polar residues" evidence="6">
    <location>
        <begin position="181"/>
        <end position="194"/>
    </location>
</feature>
<feature type="compositionally biased region" description="Low complexity" evidence="6">
    <location>
        <begin position="1148"/>
        <end position="1181"/>
    </location>
</feature>
<evidence type="ECO:0000256" key="4">
    <source>
        <dbReference type="ARBA" id="ARBA00022825"/>
    </source>
</evidence>